<name>A0A1F7HJ31_9BACT</name>
<dbReference type="PANTHER" id="PTHR33383:SF1">
    <property type="entry name" value="MEMBRANE PROTEIN INSERTION EFFICIENCY FACTOR-RELATED"/>
    <property type="match status" value="1"/>
</dbReference>
<protein>
    <recommendedName>
        <fullName evidence="3">Membrane protein insertion efficiency factor YidD</fullName>
    </recommendedName>
</protein>
<evidence type="ECO:0008006" key="3">
    <source>
        <dbReference type="Google" id="ProtNLM"/>
    </source>
</evidence>
<dbReference type="Proteomes" id="UP000177199">
    <property type="component" value="Unassembled WGS sequence"/>
</dbReference>
<dbReference type="EMBL" id="MFZV01000016">
    <property type="protein sequence ID" value="OGK31228.1"/>
    <property type="molecule type" value="Genomic_DNA"/>
</dbReference>
<dbReference type="AlphaFoldDB" id="A0A1F7HJ31"/>
<dbReference type="InterPro" id="IPR002696">
    <property type="entry name" value="Membr_insert_effic_factor_YidD"/>
</dbReference>
<gene>
    <name evidence="1" type="ORF">A3F29_04665</name>
</gene>
<dbReference type="Pfam" id="PF01809">
    <property type="entry name" value="YidD"/>
    <property type="match status" value="1"/>
</dbReference>
<comment type="caution">
    <text evidence="1">The sequence shown here is derived from an EMBL/GenBank/DDBJ whole genome shotgun (WGS) entry which is preliminary data.</text>
</comment>
<reference evidence="1 2" key="1">
    <citation type="journal article" date="2016" name="Nat. Commun.">
        <title>Thousands of microbial genomes shed light on interconnected biogeochemical processes in an aquifer system.</title>
        <authorList>
            <person name="Anantharaman K."/>
            <person name="Brown C.T."/>
            <person name="Hug L.A."/>
            <person name="Sharon I."/>
            <person name="Castelle C.J."/>
            <person name="Probst A.J."/>
            <person name="Thomas B.C."/>
            <person name="Singh A."/>
            <person name="Wilkins M.J."/>
            <person name="Karaoz U."/>
            <person name="Brodie E.L."/>
            <person name="Williams K.H."/>
            <person name="Hubbard S.S."/>
            <person name="Banfield J.F."/>
        </authorList>
    </citation>
    <scope>NUCLEOTIDE SEQUENCE [LARGE SCALE GENOMIC DNA]</scope>
</reference>
<dbReference type="PANTHER" id="PTHR33383">
    <property type="entry name" value="MEMBRANE PROTEIN INSERTION EFFICIENCY FACTOR-RELATED"/>
    <property type="match status" value="1"/>
</dbReference>
<evidence type="ECO:0000313" key="2">
    <source>
        <dbReference type="Proteomes" id="UP000177199"/>
    </source>
</evidence>
<organism evidence="1 2">
    <name type="scientific">Candidatus Roizmanbacteria bacterium RIFCSPHIGHO2_12_FULL_33_9</name>
    <dbReference type="NCBI Taxonomy" id="1802045"/>
    <lineage>
        <taxon>Bacteria</taxon>
        <taxon>Candidatus Roizmaniibacteriota</taxon>
    </lineage>
</organism>
<accession>A0A1F7HJ31</accession>
<sequence length="72" mass="8295">MKKIVLFCIRVYQRSAFIRKPFVRTIFGTGGSCRFKPTCSEYTYQSINKFGVLKGISMGIKQFLKCRPFSKG</sequence>
<evidence type="ECO:0000313" key="1">
    <source>
        <dbReference type="EMBL" id="OGK31228.1"/>
    </source>
</evidence>
<dbReference type="NCBIfam" id="TIGR00278">
    <property type="entry name" value="membrane protein insertion efficiency factor YidD"/>
    <property type="match status" value="1"/>
</dbReference>
<dbReference type="SMART" id="SM01234">
    <property type="entry name" value="Haemolytic"/>
    <property type="match status" value="1"/>
</dbReference>
<proteinExistence type="predicted"/>